<sequence length="169" mass="19058">MESQISHDLSDSVYKAMANKITEEKLNDFGNKMKKGYDNQNFDVQHSSDPKRIGRLNLELQIALNKVKTLQNESNELKEQNVVLKTKNENIQAQRKFNLNQSYINIFEASEAGQEEPPQQLRNENLFKEVLASPIGPSVEIQPSCGTKTQLVTATASVSNRICCFKLGL</sequence>
<accession>A0A2N5V9Z7</accession>
<dbReference type="AlphaFoldDB" id="A0A2N5V9Z7"/>
<keyword evidence="1" id="KW-0175">Coiled coil</keyword>
<evidence type="ECO:0000313" key="2">
    <source>
        <dbReference type="EMBL" id="PLW46847.1"/>
    </source>
</evidence>
<organism evidence="2 3">
    <name type="scientific">Puccinia coronata f. sp. avenae</name>
    <dbReference type="NCBI Taxonomy" id="200324"/>
    <lineage>
        <taxon>Eukaryota</taxon>
        <taxon>Fungi</taxon>
        <taxon>Dikarya</taxon>
        <taxon>Basidiomycota</taxon>
        <taxon>Pucciniomycotina</taxon>
        <taxon>Pucciniomycetes</taxon>
        <taxon>Pucciniales</taxon>
        <taxon>Pucciniaceae</taxon>
        <taxon>Puccinia</taxon>
    </lineage>
</organism>
<dbReference type="EMBL" id="PGCJ01000115">
    <property type="protein sequence ID" value="PLW46847.1"/>
    <property type="molecule type" value="Genomic_DNA"/>
</dbReference>
<reference evidence="2 3" key="1">
    <citation type="submission" date="2017-11" db="EMBL/GenBank/DDBJ databases">
        <title>De novo assembly and phasing of dikaryotic genomes from two isolates of Puccinia coronata f. sp. avenae, the causal agent of oat crown rust.</title>
        <authorList>
            <person name="Miller M.E."/>
            <person name="Zhang Y."/>
            <person name="Omidvar V."/>
            <person name="Sperschneider J."/>
            <person name="Schwessinger B."/>
            <person name="Raley C."/>
            <person name="Palmer J.M."/>
            <person name="Garnica D."/>
            <person name="Upadhyaya N."/>
            <person name="Rathjen J."/>
            <person name="Taylor J.M."/>
            <person name="Park R.F."/>
            <person name="Dodds P.N."/>
            <person name="Hirsch C.D."/>
            <person name="Kianian S.F."/>
            <person name="Figueroa M."/>
        </authorList>
    </citation>
    <scope>NUCLEOTIDE SEQUENCE [LARGE SCALE GENOMIC DNA]</scope>
    <source>
        <strain evidence="2">12NC29</strain>
    </source>
</reference>
<name>A0A2N5V9Z7_9BASI</name>
<dbReference type="Proteomes" id="UP000235388">
    <property type="component" value="Unassembled WGS sequence"/>
</dbReference>
<protein>
    <submittedName>
        <fullName evidence="2">Uncharacterized protein</fullName>
    </submittedName>
</protein>
<evidence type="ECO:0000256" key="1">
    <source>
        <dbReference type="SAM" id="Coils"/>
    </source>
</evidence>
<gene>
    <name evidence="2" type="ORF">PCANC_06566</name>
</gene>
<proteinExistence type="predicted"/>
<feature type="coiled-coil region" evidence="1">
    <location>
        <begin position="53"/>
        <end position="94"/>
    </location>
</feature>
<keyword evidence="3" id="KW-1185">Reference proteome</keyword>
<evidence type="ECO:0000313" key="3">
    <source>
        <dbReference type="Proteomes" id="UP000235388"/>
    </source>
</evidence>
<comment type="caution">
    <text evidence="2">The sequence shown here is derived from an EMBL/GenBank/DDBJ whole genome shotgun (WGS) entry which is preliminary data.</text>
</comment>